<gene>
    <name evidence="3" type="ORF">CVT24_002108</name>
</gene>
<feature type="transmembrane region" description="Helical" evidence="1">
    <location>
        <begin position="54"/>
        <end position="78"/>
    </location>
</feature>
<dbReference type="InterPro" id="IPR045339">
    <property type="entry name" value="DUF6534"/>
</dbReference>
<comment type="caution">
    <text evidence="3">The sequence shown here is derived from an EMBL/GenBank/DDBJ whole genome shotgun (WGS) entry which is preliminary data.</text>
</comment>
<name>A0A409YI60_9AGAR</name>
<feature type="transmembrane region" description="Helical" evidence="1">
    <location>
        <begin position="12"/>
        <end position="33"/>
    </location>
</feature>
<evidence type="ECO:0000313" key="3">
    <source>
        <dbReference type="EMBL" id="PPR02686.1"/>
    </source>
</evidence>
<dbReference type="Proteomes" id="UP000284842">
    <property type="component" value="Unassembled WGS sequence"/>
</dbReference>
<keyword evidence="4" id="KW-1185">Reference proteome</keyword>
<accession>A0A409YI60</accession>
<reference evidence="3 4" key="1">
    <citation type="journal article" date="2018" name="Evol. Lett.">
        <title>Horizontal gene cluster transfer increased hallucinogenic mushroom diversity.</title>
        <authorList>
            <person name="Reynolds H.T."/>
            <person name="Vijayakumar V."/>
            <person name="Gluck-Thaler E."/>
            <person name="Korotkin H.B."/>
            <person name="Matheny P.B."/>
            <person name="Slot J.C."/>
        </authorList>
    </citation>
    <scope>NUCLEOTIDE SEQUENCE [LARGE SCALE GENOMIC DNA]</scope>
    <source>
        <strain evidence="3 4">2629</strain>
    </source>
</reference>
<dbReference type="OrthoDB" id="2745105at2759"/>
<dbReference type="AlphaFoldDB" id="A0A409YI60"/>
<keyword evidence="1" id="KW-0812">Transmembrane</keyword>
<feature type="domain" description="DUF6534" evidence="2">
    <location>
        <begin position="99"/>
        <end position="185"/>
    </location>
</feature>
<dbReference type="PANTHER" id="PTHR40465">
    <property type="entry name" value="CHROMOSOME 1, WHOLE GENOME SHOTGUN SEQUENCE"/>
    <property type="match status" value="1"/>
</dbReference>
<dbReference type="PANTHER" id="PTHR40465:SF1">
    <property type="entry name" value="DUF6534 DOMAIN-CONTAINING PROTEIN"/>
    <property type="match status" value="1"/>
</dbReference>
<evidence type="ECO:0000313" key="4">
    <source>
        <dbReference type="Proteomes" id="UP000284842"/>
    </source>
</evidence>
<feature type="transmembrane region" description="Helical" evidence="1">
    <location>
        <begin position="127"/>
        <end position="155"/>
    </location>
</feature>
<dbReference type="EMBL" id="NHTK01001155">
    <property type="protein sequence ID" value="PPR02686.1"/>
    <property type="molecule type" value="Genomic_DNA"/>
</dbReference>
<proteinExistence type="predicted"/>
<keyword evidence="1" id="KW-1133">Transmembrane helix</keyword>
<protein>
    <recommendedName>
        <fullName evidence="2">DUF6534 domain-containing protein</fullName>
    </recommendedName>
</protein>
<organism evidence="3 4">
    <name type="scientific">Panaeolus cyanescens</name>
    <dbReference type="NCBI Taxonomy" id="181874"/>
    <lineage>
        <taxon>Eukaryota</taxon>
        <taxon>Fungi</taxon>
        <taxon>Dikarya</taxon>
        <taxon>Basidiomycota</taxon>
        <taxon>Agaricomycotina</taxon>
        <taxon>Agaricomycetes</taxon>
        <taxon>Agaricomycetidae</taxon>
        <taxon>Agaricales</taxon>
        <taxon>Agaricineae</taxon>
        <taxon>Galeropsidaceae</taxon>
        <taxon>Panaeolus</taxon>
    </lineage>
</organism>
<dbReference type="InParanoid" id="A0A409YI60"/>
<evidence type="ECO:0000256" key="1">
    <source>
        <dbReference type="SAM" id="Phobius"/>
    </source>
</evidence>
<keyword evidence="1" id="KW-0472">Membrane</keyword>
<sequence>MAMLKLDDTLGAAFIGNILAGVILDTVHLALVTEGLYYYLITNYANPIVLADPHWTFLVVVAVATISAGTAFAIMAFHGKTFAFFSQISYLMYMALGSAVAADILIATSLCYSLSKTRTGYKQTDSVVNVLMMYVINSSLLTTVCALGCLVAYAIWPNTFAFIGIYFCLSKLFLNSLLAMLNGRDALKSRVRGTYDGNTDEPRRSLVLHSPGYSATSGGYTITSFASKDAFARENLALSSMPRVVINVDKSIETKTWDESVRNLFSSCVLRS</sequence>
<feature type="transmembrane region" description="Helical" evidence="1">
    <location>
        <begin position="161"/>
        <end position="181"/>
    </location>
</feature>
<dbReference type="STRING" id="181874.A0A409YI60"/>
<evidence type="ECO:0000259" key="2">
    <source>
        <dbReference type="Pfam" id="PF20152"/>
    </source>
</evidence>
<feature type="transmembrane region" description="Helical" evidence="1">
    <location>
        <begin position="90"/>
        <end position="115"/>
    </location>
</feature>
<dbReference type="Pfam" id="PF20152">
    <property type="entry name" value="DUF6534"/>
    <property type="match status" value="1"/>
</dbReference>